<reference evidence="1" key="1">
    <citation type="journal article" date="2018" name="PLoS Negl. Trop. Dis.">
        <title>Sialome diversity of ticks revealed by RNAseq of single tick salivary glands.</title>
        <authorList>
            <person name="Perner J."/>
            <person name="Kropackova S."/>
            <person name="Kopacek P."/>
            <person name="Ribeiro J.M."/>
        </authorList>
    </citation>
    <scope>NUCLEOTIDE SEQUENCE</scope>
    <source>
        <strain evidence="1">Siblings of single egg batch collected in Ceske Budejovice</strain>
        <tissue evidence="1">Salivary glands</tissue>
    </source>
</reference>
<sequence>PVLLRVALRLDSPRKHRQPGVGTPRRRYSHLLILFPRTLSLSLRGCDTLTFATCLLPLLMYGRDGMPNRPVGNAFLAL</sequence>
<feature type="non-terminal residue" evidence="1">
    <location>
        <position position="1"/>
    </location>
</feature>
<organism evidence="1">
    <name type="scientific">Ixodes ricinus</name>
    <name type="common">Common tick</name>
    <name type="synonym">Acarus ricinus</name>
    <dbReference type="NCBI Taxonomy" id="34613"/>
    <lineage>
        <taxon>Eukaryota</taxon>
        <taxon>Metazoa</taxon>
        <taxon>Ecdysozoa</taxon>
        <taxon>Arthropoda</taxon>
        <taxon>Chelicerata</taxon>
        <taxon>Arachnida</taxon>
        <taxon>Acari</taxon>
        <taxon>Parasitiformes</taxon>
        <taxon>Ixodida</taxon>
        <taxon>Ixodoidea</taxon>
        <taxon>Ixodidae</taxon>
        <taxon>Ixodinae</taxon>
        <taxon>Ixodes</taxon>
    </lineage>
</organism>
<evidence type="ECO:0000313" key="1">
    <source>
        <dbReference type="EMBL" id="JAR92498.1"/>
    </source>
</evidence>
<dbReference type="AlphaFoldDB" id="A0A147BNY5"/>
<name>A0A147BNY5_IXORI</name>
<protein>
    <submittedName>
        <fullName evidence="1">Uncharacterized protein</fullName>
    </submittedName>
</protein>
<accession>A0A147BNY5</accession>
<proteinExistence type="predicted"/>
<dbReference type="EMBL" id="GEGO01002906">
    <property type="protein sequence ID" value="JAR92498.1"/>
    <property type="molecule type" value="Transcribed_RNA"/>
</dbReference>